<keyword evidence="4" id="KW-1185">Reference proteome</keyword>
<evidence type="ECO:0000313" key="4">
    <source>
        <dbReference type="Proteomes" id="UP000001726"/>
    </source>
</evidence>
<dbReference type="RefSeq" id="WP_012441530.1">
    <property type="nucleotide sequence ID" value="NC_010694.1"/>
</dbReference>
<dbReference type="HOGENOM" id="CLU_147270_0_0_6"/>
<keyword evidence="2" id="KW-0472">Membrane</keyword>
<keyword evidence="1" id="KW-0175">Coiled coil</keyword>
<keyword evidence="2" id="KW-1133">Transmembrane helix</keyword>
<dbReference type="eggNOG" id="ENOG5033D1Q">
    <property type="taxonomic scope" value="Bacteria"/>
</dbReference>
<feature type="coiled-coil region" evidence="1">
    <location>
        <begin position="13"/>
        <end position="55"/>
    </location>
</feature>
<dbReference type="Gene3D" id="1.20.120.20">
    <property type="entry name" value="Apolipoprotein"/>
    <property type="match status" value="1"/>
</dbReference>
<gene>
    <name evidence="3" type="ordered locus">ETA_17950</name>
</gene>
<protein>
    <submittedName>
        <fullName evidence="3">Uncharacterized protein</fullName>
    </submittedName>
</protein>
<sequence>MQALRITPAGDEITAIKLSQREIQREIKELRQEVKQDVDTLLQEVRQNSEALRQDLKQDISMLHHSIKNDIGHLRHDLHRLQQNARADFRLLFGALISIGVGMSGLVARAFHWI</sequence>
<dbReference type="OrthoDB" id="6903699at2"/>
<proteinExistence type="predicted"/>
<dbReference type="EMBL" id="CU468135">
    <property type="protein sequence ID" value="CAO96841.1"/>
    <property type="molecule type" value="Genomic_DNA"/>
</dbReference>
<keyword evidence="2" id="KW-0812">Transmembrane</keyword>
<evidence type="ECO:0000256" key="2">
    <source>
        <dbReference type="SAM" id="Phobius"/>
    </source>
</evidence>
<name>B2VEP1_ERWT9</name>
<dbReference type="Proteomes" id="UP000001726">
    <property type="component" value="Chromosome"/>
</dbReference>
<evidence type="ECO:0000313" key="3">
    <source>
        <dbReference type="EMBL" id="CAO96841.1"/>
    </source>
</evidence>
<dbReference type="STRING" id="465817.ETA_17950"/>
<evidence type="ECO:0000256" key="1">
    <source>
        <dbReference type="SAM" id="Coils"/>
    </source>
</evidence>
<dbReference type="SUPFAM" id="SSF58113">
    <property type="entry name" value="Apolipoprotein A-I"/>
    <property type="match status" value="1"/>
</dbReference>
<dbReference type="AlphaFoldDB" id="B2VEP1"/>
<reference evidence="3 4" key="1">
    <citation type="journal article" date="2008" name="Environ. Microbiol.">
        <title>The genome of Erwinia tasmaniensis strain Et1/99, a non-pathogenic bacterium in the genus Erwinia.</title>
        <authorList>
            <person name="Kube M."/>
            <person name="Migdoll A.M."/>
            <person name="Mueller I."/>
            <person name="Kuhl H."/>
            <person name="Beck A."/>
            <person name="Reinhardt R."/>
            <person name="Geider K."/>
        </authorList>
    </citation>
    <scope>NUCLEOTIDE SEQUENCE [LARGE SCALE GENOMIC DNA]</scope>
    <source>
        <strain evidence="4">DSM 17950 / CFBP 7177 / CIP 109463 / NCPPB 4357 / Et1/99</strain>
    </source>
</reference>
<feature type="transmembrane region" description="Helical" evidence="2">
    <location>
        <begin position="89"/>
        <end position="111"/>
    </location>
</feature>
<organism evidence="3 4">
    <name type="scientific">Erwinia tasmaniensis (strain DSM 17950 / CFBP 7177 / CIP 109463 / NCPPB 4357 / Et1/99)</name>
    <dbReference type="NCBI Taxonomy" id="465817"/>
    <lineage>
        <taxon>Bacteria</taxon>
        <taxon>Pseudomonadati</taxon>
        <taxon>Pseudomonadota</taxon>
        <taxon>Gammaproteobacteria</taxon>
        <taxon>Enterobacterales</taxon>
        <taxon>Erwiniaceae</taxon>
        <taxon>Erwinia</taxon>
    </lineage>
</organism>
<dbReference type="KEGG" id="eta:ETA_17950"/>
<accession>B2VEP1</accession>